<keyword evidence="2" id="KW-1185">Reference proteome</keyword>
<evidence type="ECO:0008006" key="3">
    <source>
        <dbReference type="Google" id="ProtNLM"/>
    </source>
</evidence>
<dbReference type="EMBL" id="UYYB01095285">
    <property type="protein sequence ID" value="VDM75391.1"/>
    <property type="molecule type" value="Genomic_DNA"/>
</dbReference>
<dbReference type="PANTHER" id="PTHR22744:SF1">
    <property type="entry name" value="BTB DOMAIN-CONTAINING PROTEIN"/>
    <property type="match status" value="1"/>
</dbReference>
<dbReference type="Proteomes" id="UP000270094">
    <property type="component" value="Unassembled WGS sequence"/>
</dbReference>
<reference evidence="1 2" key="1">
    <citation type="submission" date="2018-11" db="EMBL/GenBank/DDBJ databases">
        <authorList>
            <consortium name="Pathogen Informatics"/>
        </authorList>
    </citation>
    <scope>NUCLEOTIDE SEQUENCE [LARGE SCALE GENOMIC DNA]</scope>
</reference>
<protein>
    <recommendedName>
        <fullName evidence="3">BTB domain-containing protein</fullName>
    </recommendedName>
</protein>
<accession>A0A3P7IR63</accession>
<proteinExistence type="predicted"/>
<gene>
    <name evidence="1" type="ORF">SVUK_LOCUS10389</name>
</gene>
<evidence type="ECO:0000313" key="2">
    <source>
        <dbReference type="Proteomes" id="UP000270094"/>
    </source>
</evidence>
<sequence length="227" mass="25863">MINLQERIYCSSSSVEEVFCPCSHEELKAFLMAVHPPQLRLNEQNIGPVLMSACKMESPALLKKCALMLLAQQTQLSVFVRLSLLDRCFLHEMVPQCLLMVHRPEQLIQMTQQSTYDCLSTRARAAMLDRLAVLLENPGLQPHHCARCKVHSTCASVTWMCPQCKTYSTDPNLLRHPTQPPNLYHTNLFSRCKVHSTCASVTWMCPQCKTYSTDPNLLRHPTQPPNR</sequence>
<dbReference type="PANTHER" id="PTHR22744">
    <property type="entry name" value="HELIX LOOP HELIX PROTEIN 21-RELATED"/>
    <property type="match status" value="1"/>
</dbReference>
<dbReference type="AlphaFoldDB" id="A0A3P7IR63"/>
<organism evidence="1 2">
    <name type="scientific">Strongylus vulgaris</name>
    <name type="common">Blood worm</name>
    <dbReference type="NCBI Taxonomy" id="40348"/>
    <lineage>
        <taxon>Eukaryota</taxon>
        <taxon>Metazoa</taxon>
        <taxon>Ecdysozoa</taxon>
        <taxon>Nematoda</taxon>
        <taxon>Chromadorea</taxon>
        <taxon>Rhabditida</taxon>
        <taxon>Rhabditina</taxon>
        <taxon>Rhabditomorpha</taxon>
        <taxon>Strongyloidea</taxon>
        <taxon>Strongylidae</taxon>
        <taxon>Strongylus</taxon>
    </lineage>
</organism>
<evidence type="ECO:0000313" key="1">
    <source>
        <dbReference type="EMBL" id="VDM75391.1"/>
    </source>
</evidence>
<name>A0A3P7IR63_STRVU</name>
<dbReference type="OrthoDB" id="437903at2759"/>